<sequence>MFYAVLAGLSIFCLLVAAWSWMGRNPLQEQAEKMEVEAKENLIRRLRKLGSAVQRRAPRVLVDLVGGPRVAVMLRMAGSPFGLTPDEYQGLRLLLAGCSLVFSILCIVLGVGIIPALSVLAAGVLLPGVWLKERAEKARKKMRRSLAYFIRQLAVGTAGRVSLMALVADMASKAHRDPLAREMEVVLEDVSRGAKTLAGAMQDLARNIDLPEAHELAAELAAADRFGGEGLAEGLRRLARSLDARRDAEDIAAIQKAEVQVTIVVTAACVIAGSIFMVGGVTLNFLQIWR</sequence>
<dbReference type="GO" id="GO:0005886">
    <property type="term" value="C:plasma membrane"/>
    <property type="evidence" value="ECO:0007669"/>
    <property type="project" value="UniProtKB-SubCell"/>
</dbReference>
<reference evidence="8 9" key="1">
    <citation type="submission" date="2019-10" db="EMBL/GenBank/DDBJ databases">
        <title>Comparative genomics of sulfur disproportionating microorganisms.</title>
        <authorList>
            <person name="Ward L.M."/>
            <person name="Bertran E."/>
            <person name="Johnston D."/>
        </authorList>
    </citation>
    <scope>NUCLEOTIDE SEQUENCE [LARGE SCALE GENOMIC DNA]</scope>
    <source>
        <strain evidence="8 9">DSM 14055</strain>
    </source>
</reference>
<dbReference type="RefSeq" id="WP_152947157.1">
    <property type="nucleotide sequence ID" value="NZ_WHYR01000028.1"/>
</dbReference>
<evidence type="ECO:0000256" key="4">
    <source>
        <dbReference type="ARBA" id="ARBA00022989"/>
    </source>
</evidence>
<keyword evidence="5 6" id="KW-0472">Membrane</keyword>
<keyword evidence="3 6" id="KW-0812">Transmembrane</keyword>
<evidence type="ECO:0000259" key="7">
    <source>
        <dbReference type="Pfam" id="PF00482"/>
    </source>
</evidence>
<keyword evidence="4 6" id="KW-1133">Transmembrane helix</keyword>
<dbReference type="AlphaFoldDB" id="A0A6N7IT92"/>
<accession>A0A6N7IT92</accession>
<proteinExistence type="predicted"/>
<dbReference type="InterPro" id="IPR018076">
    <property type="entry name" value="T2SS_GspF_dom"/>
</dbReference>
<dbReference type="OrthoDB" id="2111718at2"/>
<gene>
    <name evidence="8" type="ORF">GFC01_10785</name>
</gene>
<name>A0A6N7IT92_9FIRM</name>
<keyword evidence="2" id="KW-1003">Cell membrane</keyword>
<feature type="transmembrane region" description="Helical" evidence="6">
    <location>
        <begin position="93"/>
        <end position="126"/>
    </location>
</feature>
<protein>
    <recommendedName>
        <fullName evidence="7">Type II secretion system protein GspF domain-containing protein</fullName>
    </recommendedName>
</protein>
<evidence type="ECO:0000256" key="3">
    <source>
        <dbReference type="ARBA" id="ARBA00022692"/>
    </source>
</evidence>
<evidence type="ECO:0000256" key="1">
    <source>
        <dbReference type="ARBA" id="ARBA00004651"/>
    </source>
</evidence>
<dbReference type="PANTHER" id="PTHR35007:SF4">
    <property type="entry name" value="CONSERVED TRANSMEMBRANE PROTEIN-RELATED"/>
    <property type="match status" value="1"/>
</dbReference>
<keyword evidence="9" id="KW-1185">Reference proteome</keyword>
<dbReference type="EMBL" id="WHYR01000028">
    <property type="protein sequence ID" value="MQL52739.1"/>
    <property type="molecule type" value="Genomic_DNA"/>
</dbReference>
<organism evidence="8 9">
    <name type="scientific">Desulfofundulus thermobenzoicus</name>
    <dbReference type="NCBI Taxonomy" id="29376"/>
    <lineage>
        <taxon>Bacteria</taxon>
        <taxon>Bacillati</taxon>
        <taxon>Bacillota</taxon>
        <taxon>Clostridia</taxon>
        <taxon>Eubacteriales</taxon>
        <taxon>Peptococcaceae</taxon>
        <taxon>Desulfofundulus</taxon>
    </lineage>
</organism>
<evidence type="ECO:0000256" key="5">
    <source>
        <dbReference type="ARBA" id="ARBA00023136"/>
    </source>
</evidence>
<evidence type="ECO:0000256" key="6">
    <source>
        <dbReference type="SAM" id="Phobius"/>
    </source>
</evidence>
<feature type="transmembrane region" description="Helical" evidence="6">
    <location>
        <begin position="263"/>
        <end position="286"/>
    </location>
</feature>
<evidence type="ECO:0000313" key="9">
    <source>
        <dbReference type="Proteomes" id="UP000441717"/>
    </source>
</evidence>
<comment type="caution">
    <text evidence="8">The sequence shown here is derived from an EMBL/GenBank/DDBJ whole genome shotgun (WGS) entry which is preliminary data.</text>
</comment>
<evidence type="ECO:0000313" key="8">
    <source>
        <dbReference type="EMBL" id="MQL52739.1"/>
    </source>
</evidence>
<dbReference type="PANTHER" id="PTHR35007">
    <property type="entry name" value="INTEGRAL MEMBRANE PROTEIN-RELATED"/>
    <property type="match status" value="1"/>
</dbReference>
<comment type="subcellular location">
    <subcellularLocation>
        <location evidence="1">Cell membrane</location>
        <topology evidence="1">Multi-pass membrane protein</topology>
    </subcellularLocation>
</comment>
<dbReference type="Pfam" id="PF00482">
    <property type="entry name" value="T2SSF"/>
    <property type="match status" value="1"/>
</dbReference>
<evidence type="ECO:0000256" key="2">
    <source>
        <dbReference type="ARBA" id="ARBA00022475"/>
    </source>
</evidence>
<feature type="domain" description="Type II secretion system protein GspF" evidence="7">
    <location>
        <begin position="149"/>
        <end position="278"/>
    </location>
</feature>
<dbReference type="Proteomes" id="UP000441717">
    <property type="component" value="Unassembled WGS sequence"/>
</dbReference>